<evidence type="ECO:0000256" key="1">
    <source>
        <dbReference type="ARBA" id="ARBA00005964"/>
    </source>
</evidence>
<evidence type="ECO:0000313" key="7">
    <source>
        <dbReference type="Proteomes" id="UP000298663"/>
    </source>
</evidence>
<dbReference type="Gene3D" id="3.40.50.1820">
    <property type="entry name" value="alpha/beta hydrolase"/>
    <property type="match status" value="1"/>
</dbReference>
<keyword evidence="2" id="KW-0719">Serine esterase</keyword>
<dbReference type="AlphaFoldDB" id="A0A4U5NYA0"/>
<dbReference type="SUPFAM" id="SSF53474">
    <property type="entry name" value="alpha/beta-Hydrolases"/>
    <property type="match status" value="1"/>
</dbReference>
<dbReference type="Proteomes" id="UP000298663">
    <property type="component" value="Unassembled WGS sequence"/>
</dbReference>
<dbReference type="OrthoDB" id="19653at2759"/>
<organism evidence="6 7">
    <name type="scientific">Steinernema carpocapsae</name>
    <name type="common">Entomopathogenic nematode</name>
    <dbReference type="NCBI Taxonomy" id="34508"/>
    <lineage>
        <taxon>Eukaryota</taxon>
        <taxon>Metazoa</taxon>
        <taxon>Ecdysozoa</taxon>
        <taxon>Nematoda</taxon>
        <taxon>Chromadorea</taxon>
        <taxon>Rhabditida</taxon>
        <taxon>Tylenchina</taxon>
        <taxon>Panagrolaimomorpha</taxon>
        <taxon>Strongyloidoidea</taxon>
        <taxon>Steinernematidae</taxon>
        <taxon>Steinernema</taxon>
    </lineage>
</organism>
<protein>
    <recommendedName>
        <fullName evidence="4">Carboxylic ester hydrolase</fullName>
        <ecNumber evidence="4">3.1.1.-</ecNumber>
    </recommendedName>
</protein>
<dbReference type="PANTHER" id="PTHR44590">
    <property type="entry name" value="CARBOXYLIC ESTER HYDROLASE-RELATED"/>
    <property type="match status" value="1"/>
</dbReference>
<accession>A0A4U5NYA0</accession>
<sequence>MGEPDGPCLFNVSDPCFRQASQTSGPVPFQSAFPIHRLAVTSLLCATPSQVIETQTGKIQGKTYKFPGCPQVDCYLGIPYGQPPVGELRFKKPLPAIKWEGIRDCSKFGPRAPQIDFMDAERPASVDEDCLNLNVFVPSGDKFEAYDNSSRGRPVLVFIHGGGYAFHSASDYGDKGMCTTICRKGVIVVTIQYRLAFLGFLTTGDSVAPGNFGLFDQALALKWVKENIEAFGGDSDNVTVSGQSAGGSSCDLLSISPVSRDLFQKVLPLGGNAECSFAMDTTENVAAACRTFTKEMGWEEDSKLASISAQNVSLVAFLRGLPSQDLALGMLGKPGFEINQKKLELVPVYDGEFLPKPLDELRKEAPKKTCMIGATEFEGLFFVTVKQLPATEEFMERAIRSGLAIHDHEEDEDIKKVVEEIKSAFWRREEDDEKRKMRALCRIIGDITILASLPTYTSKMTLAGHTVYLFSFDYARSGRLGLGHLMPFLAATHCSELPYLFGKGPFYEFDPDEEDKVVIEQFTTLVANFCRYGNPNGLEGDSWKEATPENPFAYFSVNENCEMKENYQERRSKLWIEGLRKVKEIRGRNKARI</sequence>
<dbReference type="EMBL" id="AZBU02000003">
    <property type="protein sequence ID" value="TKR88556.1"/>
    <property type="molecule type" value="Genomic_DNA"/>
</dbReference>
<evidence type="ECO:0000256" key="2">
    <source>
        <dbReference type="ARBA" id="ARBA00022487"/>
    </source>
</evidence>
<comment type="similarity">
    <text evidence="1 4">Belongs to the type-B carboxylesterase/lipase family.</text>
</comment>
<dbReference type="Pfam" id="PF00135">
    <property type="entry name" value="COesterase"/>
    <property type="match status" value="1"/>
</dbReference>
<evidence type="ECO:0000313" key="6">
    <source>
        <dbReference type="EMBL" id="TKR88556.1"/>
    </source>
</evidence>
<dbReference type="EC" id="3.1.1.-" evidence="4"/>
<reference evidence="6 7" key="1">
    <citation type="journal article" date="2015" name="Genome Biol.">
        <title>Comparative genomics of Steinernema reveals deeply conserved gene regulatory networks.</title>
        <authorList>
            <person name="Dillman A.R."/>
            <person name="Macchietto M."/>
            <person name="Porter C.F."/>
            <person name="Rogers A."/>
            <person name="Williams B."/>
            <person name="Antoshechkin I."/>
            <person name="Lee M.M."/>
            <person name="Goodwin Z."/>
            <person name="Lu X."/>
            <person name="Lewis E.E."/>
            <person name="Goodrich-Blair H."/>
            <person name="Stock S.P."/>
            <person name="Adams B.J."/>
            <person name="Sternberg P.W."/>
            <person name="Mortazavi A."/>
        </authorList>
    </citation>
    <scope>NUCLEOTIDE SEQUENCE [LARGE SCALE GENOMIC DNA]</scope>
    <source>
        <strain evidence="6 7">ALL</strain>
    </source>
</reference>
<dbReference type="STRING" id="34508.A0A4U5NYA0"/>
<name>A0A4U5NYA0_STECR</name>
<keyword evidence="3 4" id="KW-0378">Hydrolase</keyword>
<dbReference type="InterPro" id="IPR019826">
    <property type="entry name" value="Carboxylesterase_B_AS"/>
</dbReference>
<gene>
    <name evidence="6" type="ORF">L596_012781</name>
</gene>
<evidence type="ECO:0000256" key="4">
    <source>
        <dbReference type="RuleBase" id="RU361235"/>
    </source>
</evidence>
<proteinExistence type="inferred from homology"/>
<evidence type="ECO:0000256" key="3">
    <source>
        <dbReference type="ARBA" id="ARBA00022801"/>
    </source>
</evidence>
<keyword evidence="7" id="KW-1185">Reference proteome</keyword>
<comment type="caution">
    <text evidence="6">The sequence shown here is derived from an EMBL/GenBank/DDBJ whole genome shotgun (WGS) entry which is preliminary data.</text>
</comment>
<dbReference type="PROSITE" id="PS00122">
    <property type="entry name" value="CARBOXYLESTERASE_B_1"/>
    <property type="match status" value="1"/>
</dbReference>
<evidence type="ECO:0000259" key="5">
    <source>
        <dbReference type="Pfam" id="PF00135"/>
    </source>
</evidence>
<dbReference type="PANTHER" id="PTHR44590:SF3">
    <property type="entry name" value="CARBOXYLESTERASE TYPE B DOMAIN-CONTAINING PROTEIN"/>
    <property type="match status" value="1"/>
</dbReference>
<dbReference type="InterPro" id="IPR029058">
    <property type="entry name" value="AB_hydrolase_fold"/>
</dbReference>
<dbReference type="InterPro" id="IPR002018">
    <property type="entry name" value="CarbesteraseB"/>
</dbReference>
<reference evidence="6 7" key="2">
    <citation type="journal article" date="2019" name="G3 (Bethesda)">
        <title>Hybrid Assembly of the Genome of the Entomopathogenic Nematode Steinernema carpocapsae Identifies the X-Chromosome.</title>
        <authorList>
            <person name="Serra L."/>
            <person name="Macchietto M."/>
            <person name="Macias-Munoz A."/>
            <person name="McGill C.J."/>
            <person name="Rodriguez I.M."/>
            <person name="Rodriguez B."/>
            <person name="Murad R."/>
            <person name="Mortazavi A."/>
        </authorList>
    </citation>
    <scope>NUCLEOTIDE SEQUENCE [LARGE SCALE GENOMIC DNA]</scope>
    <source>
        <strain evidence="6 7">ALL</strain>
    </source>
</reference>
<dbReference type="GO" id="GO:0052689">
    <property type="term" value="F:carboxylic ester hydrolase activity"/>
    <property type="evidence" value="ECO:0007669"/>
    <property type="project" value="UniProtKB-KW"/>
</dbReference>
<feature type="domain" description="Carboxylesterase type B" evidence="5">
    <location>
        <begin position="49"/>
        <end position="575"/>
    </location>
</feature>